<dbReference type="AlphaFoldDB" id="A0A371AS13"/>
<dbReference type="RefSeq" id="WP_115482756.1">
    <property type="nucleotide sequence ID" value="NZ_QRCT01000049.1"/>
</dbReference>
<protein>
    <submittedName>
        <fullName evidence="1">Uncharacterized protein</fullName>
    </submittedName>
</protein>
<keyword evidence="2" id="KW-1185">Reference proteome</keyword>
<evidence type="ECO:0000313" key="1">
    <source>
        <dbReference type="EMBL" id="RDU22346.1"/>
    </source>
</evidence>
<dbReference type="OrthoDB" id="9796949at2"/>
<proteinExistence type="predicted"/>
<sequence length="102" mass="11879">MAFGIGINTEVTDKGEIRGRQMEVAVGCWFTSKGNTIPQMVKWEDAEGFVHTIKSIKVLYKEQKNYAGVSTMEYMCEITEEEIIRQVKLIFFMEERKWCMVI</sequence>
<comment type="caution">
    <text evidence="1">The sequence shown here is derived from an EMBL/GenBank/DDBJ whole genome shotgun (WGS) entry which is preliminary data.</text>
</comment>
<reference evidence="1 2" key="1">
    <citation type="submission" date="2018-07" db="EMBL/GenBank/DDBJ databases">
        <title>Anaerosacharophilus polymeroproducens gen. nov. sp. nov., an anaerobic bacterium isolated from salt field.</title>
        <authorList>
            <person name="Kim W."/>
            <person name="Yang S.-H."/>
            <person name="Oh J."/>
            <person name="Lee J.-H."/>
            <person name="Kwon K.K."/>
        </authorList>
    </citation>
    <scope>NUCLEOTIDE SEQUENCE [LARGE SCALE GENOMIC DNA]</scope>
    <source>
        <strain evidence="1 2">MCWD5</strain>
    </source>
</reference>
<evidence type="ECO:0000313" key="2">
    <source>
        <dbReference type="Proteomes" id="UP000255036"/>
    </source>
</evidence>
<gene>
    <name evidence="1" type="ORF">DWV06_13695</name>
</gene>
<accession>A0A371AS13</accession>
<dbReference type="Proteomes" id="UP000255036">
    <property type="component" value="Unassembled WGS sequence"/>
</dbReference>
<dbReference type="EMBL" id="QRCT01000049">
    <property type="protein sequence ID" value="RDU22346.1"/>
    <property type="molecule type" value="Genomic_DNA"/>
</dbReference>
<organism evidence="1 2">
    <name type="scientific">Anaerosacchariphilus polymeriproducens</name>
    <dbReference type="NCBI Taxonomy" id="1812858"/>
    <lineage>
        <taxon>Bacteria</taxon>
        <taxon>Bacillati</taxon>
        <taxon>Bacillota</taxon>
        <taxon>Clostridia</taxon>
        <taxon>Lachnospirales</taxon>
        <taxon>Lachnospiraceae</taxon>
        <taxon>Anaerosacchariphilus</taxon>
    </lineage>
</organism>
<name>A0A371AS13_9FIRM</name>